<name>A0ABP5C4J9_9PSEU</name>
<dbReference type="InterPro" id="IPR007484">
    <property type="entry name" value="Peptidase_M28"/>
</dbReference>
<feature type="domain" description="Transferrin receptor-like dimerisation" evidence="4">
    <location>
        <begin position="575"/>
        <end position="690"/>
    </location>
</feature>
<dbReference type="PANTHER" id="PTHR10404">
    <property type="entry name" value="N-ACETYLATED-ALPHA-LINKED ACIDIC DIPEPTIDASE"/>
    <property type="match status" value="1"/>
</dbReference>
<gene>
    <name evidence="6" type="ORF">GCM10009754_30010</name>
</gene>
<dbReference type="EMBL" id="BAAANN010000010">
    <property type="protein sequence ID" value="GAA1957806.1"/>
    <property type="molecule type" value="Genomic_DNA"/>
</dbReference>
<dbReference type="InterPro" id="IPR039373">
    <property type="entry name" value="Peptidase_M28B"/>
</dbReference>
<dbReference type="Gene3D" id="3.40.630.10">
    <property type="entry name" value="Zn peptidases"/>
    <property type="match status" value="1"/>
</dbReference>
<evidence type="ECO:0000259" key="4">
    <source>
        <dbReference type="Pfam" id="PF04253"/>
    </source>
</evidence>
<dbReference type="PANTHER" id="PTHR10404:SF46">
    <property type="entry name" value="VACUOLAR PROTEIN SORTING-ASSOCIATED PROTEIN 70"/>
    <property type="match status" value="1"/>
</dbReference>
<evidence type="ECO:0000313" key="6">
    <source>
        <dbReference type="EMBL" id="GAA1957806.1"/>
    </source>
</evidence>
<feature type="chain" id="PRO_5045278983" evidence="2">
    <location>
        <begin position="28"/>
        <end position="696"/>
    </location>
</feature>
<dbReference type="InterPro" id="IPR003137">
    <property type="entry name" value="PA_domain"/>
</dbReference>
<evidence type="ECO:0000256" key="1">
    <source>
        <dbReference type="ARBA" id="ARBA00005634"/>
    </source>
</evidence>
<evidence type="ECO:0000259" key="3">
    <source>
        <dbReference type="Pfam" id="PF02225"/>
    </source>
</evidence>
<dbReference type="SUPFAM" id="SSF52025">
    <property type="entry name" value="PA domain"/>
    <property type="match status" value="1"/>
</dbReference>
<protein>
    <submittedName>
        <fullName evidence="6">Transferrin receptor-like dimerization domain-containing protein</fullName>
    </submittedName>
</protein>
<dbReference type="InterPro" id="IPR007365">
    <property type="entry name" value="TFR-like_dimer_dom"/>
</dbReference>
<organism evidence="6 7">
    <name type="scientific">Amycolatopsis minnesotensis</name>
    <dbReference type="NCBI Taxonomy" id="337894"/>
    <lineage>
        <taxon>Bacteria</taxon>
        <taxon>Bacillati</taxon>
        <taxon>Actinomycetota</taxon>
        <taxon>Actinomycetes</taxon>
        <taxon>Pseudonocardiales</taxon>
        <taxon>Pseudonocardiaceae</taxon>
        <taxon>Amycolatopsis</taxon>
    </lineage>
</organism>
<dbReference type="SUPFAM" id="SSF53187">
    <property type="entry name" value="Zn-dependent exopeptidases"/>
    <property type="match status" value="1"/>
</dbReference>
<reference evidence="7" key="1">
    <citation type="journal article" date="2019" name="Int. J. Syst. Evol. Microbiol.">
        <title>The Global Catalogue of Microorganisms (GCM) 10K type strain sequencing project: providing services to taxonomists for standard genome sequencing and annotation.</title>
        <authorList>
            <consortium name="The Broad Institute Genomics Platform"/>
            <consortium name="The Broad Institute Genome Sequencing Center for Infectious Disease"/>
            <person name="Wu L."/>
            <person name="Ma J."/>
        </authorList>
    </citation>
    <scope>NUCLEOTIDE SEQUENCE [LARGE SCALE GENOMIC DNA]</scope>
    <source>
        <strain evidence="7">JCM 14545</strain>
    </source>
</reference>
<dbReference type="CDD" id="cd02121">
    <property type="entry name" value="PA_GCPII_like"/>
    <property type="match status" value="1"/>
</dbReference>
<keyword evidence="2" id="KW-0732">Signal</keyword>
<sequence>MMRAKGIGAVLATVALSVSFAAATADAAPETILGFTPKHSAEQRAAEQKFSGVLSPAVARELDRDLAHETGLVSTPGGYKRMRKVVDYLRSYGLRPQVHTYHVYQSVPRRIEVTMTSPQRITLPNKEPCLAVETDCGNVVVGYNALSPSGDVTAPVVYANYGTPEDFAELAKRGISVEGKVVLTRYGANFRGVKSKLAAEHGAKAVLIYSDPKDDGNTNGPVYPNGPWRNPDGIQRGSVQQLMQYGGDPLTPGWASTKDAPRIDPKDSNIAPIPTTPISYAAAEPLLKALGGPQVPANFQGGLPFPYHFGPGPTTVRVNLDIAYETKPLWDVTATVPGRSQPDQTVYVGAHRDSWTYGSDDNLSGTEAMLQIGRGIGALLKTGWRPERSITLASWDGEEYGLFGSTEYAEQLGERLQGAVTYLNMDGAGGKQFGAAGTPSLDRTIRQVAKDVPWPGTKGSAYDAWAADHGGGVPPISRLGSGSDYTAFFDRFGVPSANIGSGTDSGNYHCSCDNFWMEDHYIDPTWQYHVATAQAVGLTTLRLANADVLPMYYSDYAAETGQYLTAFGKQQSTVDVSGLKGSAAQWQRAAKAAEDRVAKLLAKGGGPIDGIRYAIASRLYSATERQLLTDAGLPGRPWYRHQVYAPGINAGYGTQLLPGLHDAVLERHNPAEAATAAASFDASLRKAAAVVSAAGW</sequence>
<dbReference type="Pfam" id="PF04253">
    <property type="entry name" value="TFR_dimer"/>
    <property type="match status" value="1"/>
</dbReference>
<feature type="domain" description="PA" evidence="3">
    <location>
        <begin position="152"/>
        <end position="226"/>
    </location>
</feature>
<keyword evidence="7" id="KW-1185">Reference proteome</keyword>
<comment type="caution">
    <text evidence="6">The sequence shown here is derived from an EMBL/GenBank/DDBJ whole genome shotgun (WGS) entry which is preliminary data.</text>
</comment>
<evidence type="ECO:0000313" key="7">
    <source>
        <dbReference type="Proteomes" id="UP001501116"/>
    </source>
</evidence>
<dbReference type="Pfam" id="PF04389">
    <property type="entry name" value="Peptidase_M28"/>
    <property type="match status" value="1"/>
</dbReference>
<proteinExistence type="inferred from homology"/>
<accession>A0ABP5C4J9</accession>
<comment type="similarity">
    <text evidence="1">Belongs to the peptidase M28 family. M28B subfamily.</text>
</comment>
<dbReference type="Gene3D" id="1.20.930.40">
    <property type="entry name" value="Transferrin receptor-like, dimerisation domain"/>
    <property type="match status" value="1"/>
</dbReference>
<evidence type="ECO:0000259" key="5">
    <source>
        <dbReference type="Pfam" id="PF04389"/>
    </source>
</evidence>
<dbReference type="Gene3D" id="3.50.30.30">
    <property type="match status" value="1"/>
</dbReference>
<dbReference type="InterPro" id="IPR046450">
    <property type="entry name" value="PA_dom_sf"/>
</dbReference>
<feature type="signal peptide" evidence="2">
    <location>
        <begin position="1"/>
        <end position="27"/>
    </location>
</feature>
<feature type="domain" description="Peptidase M28" evidence="5">
    <location>
        <begin position="332"/>
        <end position="516"/>
    </location>
</feature>
<dbReference type="Pfam" id="PF02225">
    <property type="entry name" value="PA"/>
    <property type="match status" value="1"/>
</dbReference>
<dbReference type="Proteomes" id="UP001501116">
    <property type="component" value="Unassembled WGS sequence"/>
</dbReference>
<dbReference type="InterPro" id="IPR036757">
    <property type="entry name" value="TFR-like_dimer_dom_sf"/>
</dbReference>
<evidence type="ECO:0000256" key="2">
    <source>
        <dbReference type="SAM" id="SignalP"/>
    </source>
</evidence>
<dbReference type="SUPFAM" id="SSF47672">
    <property type="entry name" value="Transferrin receptor-like dimerisation domain"/>
    <property type="match status" value="1"/>
</dbReference>